<reference evidence="2" key="1">
    <citation type="journal article" date="2024" name="Proc. Natl. Acad. Sci. U.S.A.">
        <title>Extraordinary preservation of gene collinearity over three hundred million years revealed in homosporous lycophytes.</title>
        <authorList>
            <person name="Li C."/>
            <person name="Wickell D."/>
            <person name="Kuo L.Y."/>
            <person name="Chen X."/>
            <person name="Nie B."/>
            <person name="Liao X."/>
            <person name="Peng D."/>
            <person name="Ji J."/>
            <person name="Jenkins J."/>
            <person name="Williams M."/>
            <person name="Shu S."/>
            <person name="Plott C."/>
            <person name="Barry K."/>
            <person name="Rajasekar S."/>
            <person name="Grimwood J."/>
            <person name="Han X."/>
            <person name="Sun S."/>
            <person name="Hou Z."/>
            <person name="He W."/>
            <person name="Dai G."/>
            <person name="Sun C."/>
            <person name="Schmutz J."/>
            <person name="Leebens-Mack J.H."/>
            <person name="Li F.W."/>
            <person name="Wang L."/>
        </authorList>
    </citation>
    <scope>NUCLEOTIDE SEQUENCE [LARGE SCALE GENOMIC DNA]</scope>
    <source>
        <strain evidence="2">cv. PW_Plant_1</strain>
    </source>
</reference>
<sequence>MGMEVPTLVEANKCVKSDDSPLQNRPSIFLVGSLDVGKRSIIDRLLGSERASEVVSLGDVTGHGWMIDTKYYTANVCIWIADIYNKHINAGTKGHSLLENCEALVMVFDLSNPSSFAELQEWASGVDLHAFEILLCVGNKADCLPDHFGHSEYRRRLEKHGESSSDPHPEYADFGIQRSEGASLLEVEQYSVDDIKGSYLDWCTENGIEYIEACAINEAFDHCMSVNGDMQGVARLQGALSAHMWPGMTVKPLDKLTETAYVKPEEGEDSSGFSTDSDSDYTIEYELLSNNSGDICEDEHFGEFVQDSSKQNQITNNVEQDNCVLSGNAEPEIRAPDHDNEIECELALSSSPPATPSRTHVLSAHNSMKLLEASHEISMESTDHLRAFGPPERVSNQNNHSKRDSTPDDLEQLMQDMASMREHMKTMPDAHRRDMAARFAMRMATMFGEDEDGDD</sequence>
<keyword evidence="2" id="KW-1185">Reference proteome</keyword>
<protein>
    <submittedName>
        <fullName evidence="1">Uncharacterized protein</fullName>
    </submittedName>
</protein>
<evidence type="ECO:0000313" key="1">
    <source>
        <dbReference type="EMBL" id="KAJ7545421.1"/>
    </source>
</evidence>
<dbReference type="EMBL" id="CM055100">
    <property type="protein sequence ID" value="KAJ7545421.1"/>
    <property type="molecule type" value="Genomic_DNA"/>
</dbReference>
<gene>
    <name evidence="1" type="ORF">O6H91_09G119100</name>
</gene>
<evidence type="ECO:0000313" key="2">
    <source>
        <dbReference type="Proteomes" id="UP001162992"/>
    </source>
</evidence>
<organism evidence="1 2">
    <name type="scientific">Diphasiastrum complanatum</name>
    <name type="common">Issler's clubmoss</name>
    <name type="synonym">Lycopodium complanatum</name>
    <dbReference type="NCBI Taxonomy" id="34168"/>
    <lineage>
        <taxon>Eukaryota</taxon>
        <taxon>Viridiplantae</taxon>
        <taxon>Streptophyta</taxon>
        <taxon>Embryophyta</taxon>
        <taxon>Tracheophyta</taxon>
        <taxon>Lycopodiopsida</taxon>
        <taxon>Lycopodiales</taxon>
        <taxon>Lycopodiaceae</taxon>
        <taxon>Lycopodioideae</taxon>
        <taxon>Diphasiastrum</taxon>
    </lineage>
</organism>
<dbReference type="Proteomes" id="UP001162992">
    <property type="component" value="Chromosome 9"/>
</dbReference>
<name>A0ACC2CTV5_DIPCM</name>
<proteinExistence type="predicted"/>
<comment type="caution">
    <text evidence="1">The sequence shown here is derived from an EMBL/GenBank/DDBJ whole genome shotgun (WGS) entry which is preliminary data.</text>
</comment>
<accession>A0ACC2CTV5</accession>